<name>A0ACC2SVD0_9FUNG</name>
<protein>
    <submittedName>
        <fullName evidence="1">Uncharacterized protein</fullName>
    </submittedName>
</protein>
<accession>A0ACC2SVD0</accession>
<dbReference type="Proteomes" id="UP001165960">
    <property type="component" value="Unassembled WGS sequence"/>
</dbReference>
<keyword evidence="2" id="KW-1185">Reference proteome</keyword>
<organism evidence="1 2">
    <name type="scientific">Entomophthora muscae</name>
    <dbReference type="NCBI Taxonomy" id="34485"/>
    <lineage>
        <taxon>Eukaryota</taxon>
        <taxon>Fungi</taxon>
        <taxon>Fungi incertae sedis</taxon>
        <taxon>Zoopagomycota</taxon>
        <taxon>Entomophthoromycotina</taxon>
        <taxon>Entomophthoromycetes</taxon>
        <taxon>Entomophthorales</taxon>
        <taxon>Entomophthoraceae</taxon>
        <taxon>Entomophthora</taxon>
    </lineage>
</organism>
<proteinExistence type="predicted"/>
<gene>
    <name evidence="1" type="ORF">DSO57_1011770</name>
</gene>
<evidence type="ECO:0000313" key="2">
    <source>
        <dbReference type="Proteomes" id="UP001165960"/>
    </source>
</evidence>
<dbReference type="EMBL" id="QTSX02004301">
    <property type="protein sequence ID" value="KAJ9066222.1"/>
    <property type="molecule type" value="Genomic_DNA"/>
</dbReference>
<reference evidence="1" key="1">
    <citation type="submission" date="2022-04" db="EMBL/GenBank/DDBJ databases">
        <title>Genome of the entomopathogenic fungus Entomophthora muscae.</title>
        <authorList>
            <person name="Elya C."/>
            <person name="Lovett B.R."/>
            <person name="Lee E."/>
            <person name="Macias A.M."/>
            <person name="Hajek A.E."/>
            <person name="De Bivort B.L."/>
            <person name="Kasson M.T."/>
            <person name="De Fine Licht H.H."/>
            <person name="Stajich J.E."/>
        </authorList>
    </citation>
    <scope>NUCLEOTIDE SEQUENCE</scope>
    <source>
        <strain evidence="1">Berkeley</strain>
    </source>
</reference>
<evidence type="ECO:0000313" key="1">
    <source>
        <dbReference type="EMBL" id="KAJ9066222.1"/>
    </source>
</evidence>
<comment type="caution">
    <text evidence="1">The sequence shown here is derived from an EMBL/GenBank/DDBJ whole genome shotgun (WGS) entry which is preliminary data.</text>
</comment>
<sequence length="790" mass="90820">MSLRTKRIKFEPLFKELECILNILYLRRNEKVSSMRIYQICYDICSARNQSFVNMLFCSLAEYLEKLLAITRESLLKTDSELLTSYAREFESFERVSRHLNDHFGYFNDTLFPPVDNLAPDFHYSSAIGDVKITHPKYGRQKVIGLCHSVWKEVVLKVFALQKSNVLLSQLMATINRDRNGYLVDCKILKTVIQSLVEVDSQTQLNQETVVLHLYLKEFEGPFLEEVHRFYKVEAALAISELTIPKYLAKIEGRIKQESRRNELILHPSSLPKALHAIQEEFLINHCEKIYPSLIKLIESESYDDCHRLYVLMSSFKDGTKPLLAVFEEFVLCKGRNALALFDKIESKDPREYVDLLLEVHHKYSRLCAEVLDNDAAFVTSLDKAFRKIINSTFGDPSNKLNSPELLAKYADILLKKSTRSAENSTLGLSASHASLLNKFSSQFAEGDIENQLSDLVILFKYIDDKDVFQKFYSRLLAKRLIYGTSISDEAEANMISKLKVACGLEYTSKLQRMITDASLNGDLNLLFKEHVKQKKAELSGDYQFLILTAGSWPLHNPNSTIIIPKELECDLKLFDAFYNMQYNGRKLTWMWHLFRGEVRINYLEKRYEISGTLPHCAILLKYNDHTTYTFGELKTVLMLTDTELSQNLKALLDCRLLLLDGTKPTPGPSKKNVYNFQPTSRLDLNMKFSSKRTKIKLQGPVASEAAQESQETKKEVESDRAMFLQAAVVRIMKMRRTLAHAQLVAEVIKRCAGHFVPTVPPIKKSIDHLIDKQYLERSQSSSDVYHYLA</sequence>